<evidence type="ECO:0000256" key="1">
    <source>
        <dbReference type="ARBA" id="ARBA00022801"/>
    </source>
</evidence>
<dbReference type="GO" id="GO:0030288">
    <property type="term" value="C:outer membrane-bounded periplasmic space"/>
    <property type="evidence" value="ECO:0007669"/>
    <property type="project" value="TreeGrafter"/>
</dbReference>
<dbReference type="GO" id="GO:0008745">
    <property type="term" value="F:N-acetylmuramoyl-L-alanine amidase activity"/>
    <property type="evidence" value="ECO:0007669"/>
    <property type="project" value="InterPro"/>
</dbReference>
<dbReference type="EMBL" id="JTHE02000003">
    <property type="protein sequence ID" value="NEV70144.1"/>
    <property type="molecule type" value="Genomic_DNA"/>
</dbReference>
<organism evidence="2">
    <name type="scientific">Lyngbya confervoides BDU141951</name>
    <dbReference type="NCBI Taxonomy" id="1574623"/>
    <lineage>
        <taxon>Bacteria</taxon>
        <taxon>Bacillati</taxon>
        <taxon>Cyanobacteriota</taxon>
        <taxon>Cyanophyceae</taxon>
        <taxon>Oscillatoriophycideae</taxon>
        <taxon>Oscillatoriales</taxon>
        <taxon>Microcoleaceae</taxon>
        <taxon>Lyngbya</taxon>
    </lineage>
</organism>
<dbReference type="GO" id="GO:0009253">
    <property type="term" value="P:peptidoglycan catabolic process"/>
    <property type="evidence" value="ECO:0007669"/>
    <property type="project" value="InterPro"/>
</dbReference>
<dbReference type="SMART" id="SM00646">
    <property type="entry name" value="Ami_3"/>
    <property type="match status" value="1"/>
</dbReference>
<dbReference type="Gene3D" id="3.40.630.40">
    <property type="entry name" value="Zn-dependent exopeptidases"/>
    <property type="match status" value="1"/>
</dbReference>
<dbReference type="InterPro" id="IPR002508">
    <property type="entry name" value="MurNAc-LAA_cat"/>
</dbReference>
<keyword evidence="1 2" id="KW-0378">Hydrolase</keyword>
<proteinExistence type="predicted"/>
<dbReference type="SUPFAM" id="SSF53187">
    <property type="entry name" value="Zn-dependent exopeptidases"/>
    <property type="match status" value="1"/>
</dbReference>
<name>A0A0C1Y807_9CYAN</name>
<gene>
    <name evidence="2" type="ORF">QQ91_023940</name>
</gene>
<accession>A0A0C1Y807</accession>
<evidence type="ECO:0000313" key="2">
    <source>
        <dbReference type="EMBL" id="NEV70144.1"/>
    </source>
</evidence>
<reference evidence="2" key="3">
    <citation type="submission" date="2020-02" db="EMBL/GenBank/DDBJ databases">
        <authorList>
            <person name="Sarangi A.N."/>
            <person name="Ghosh S."/>
            <person name="Mukherjee M."/>
            <person name="Tripathy S."/>
        </authorList>
    </citation>
    <scope>NUCLEOTIDE SEQUENCE</scope>
    <source>
        <strain evidence="2">BDU141951</strain>
    </source>
</reference>
<dbReference type="AlphaFoldDB" id="A0A0C1Y807"/>
<dbReference type="InterPro" id="IPR002901">
    <property type="entry name" value="MGlyc_endo_b_GlcNAc-like_dom"/>
</dbReference>
<dbReference type="GO" id="GO:0004040">
    <property type="term" value="F:amidase activity"/>
    <property type="evidence" value="ECO:0007669"/>
    <property type="project" value="InterPro"/>
</dbReference>
<protein>
    <submittedName>
        <fullName evidence="2">Cell wall hydrolase</fullName>
    </submittedName>
</protein>
<dbReference type="PANTHER" id="PTHR30404:SF0">
    <property type="entry name" value="N-ACETYLMURAMOYL-L-ALANINE AMIDASE AMIC"/>
    <property type="match status" value="1"/>
</dbReference>
<comment type="caution">
    <text evidence="2">The sequence shown here is derived from an EMBL/GenBank/DDBJ whole genome shotgun (WGS) entry which is preliminary data.</text>
</comment>
<dbReference type="PANTHER" id="PTHR30404">
    <property type="entry name" value="N-ACETYLMURAMOYL-L-ALANINE AMIDASE"/>
    <property type="match status" value="1"/>
</dbReference>
<dbReference type="Pfam" id="PF01520">
    <property type="entry name" value="Amidase_3"/>
    <property type="match status" value="1"/>
</dbReference>
<dbReference type="CDD" id="cd02696">
    <property type="entry name" value="MurNAc-LAA"/>
    <property type="match status" value="1"/>
</dbReference>
<dbReference type="InterPro" id="IPR050695">
    <property type="entry name" value="N-acetylmuramoyl_amidase_3"/>
</dbReference>
<reference evidence="2" key="2">
    <citation type="journal article" date="2015" name="Genome Announc.">
        <title>Draft Genome Sequence of Filamentous Marine Cyanobacterium Lyngbya confervoides Strain BDU141951.</title>
        <authorList>
            <person name="Chandrababunaidu M.M."/>
            <person name="Sen D."/>
            <person name="Tripathy S."/>
        </authorList>
    </citation>
    <scope>NUCLEOTIDE SEQUENCE</scope>
    <source>
        <strain evidence="2">BDU141951</strain>
    </source>
</reference>
<sequence>MGKIFISAGHGGYENGSLDYGAVVSNTTEATEMIRIRDLVVPELRSRGFEVLAVPDDLSNTQTLNWINTRCRPDDVALELHGGAASSPGARGASVFYIANNEERKSHAELLLLALLRRLPQLPSRGARPDTNTGTGSLSFTRQLACPSLYMEVGYLTNPDDLGLIQNRRRDMSLGIADGTASWSRAVAGSSGDVQSFPTCNISVNGGLYPEKGIIINNNSYVPVDLADQLGIDDAATNPDIRKVRYRGVVYMKAIDLREYNVSVGWDASTRTVTLKTATSLPVCGLERIMGRGITSDIQLLMFLKSNNESATEPYKDLPRFYREEAQIEGVDHDIAFCQMCVETSYLRWTGILRPEDNNFGGIGATDSSTGGVSFADPRIGVRAHIQHLKAYASTEPLVQEVVDPRFQFVRRGVAPLVTQLSGRWDPDPEYGNKILAILRRLYESTGIL</sequence>
<dbReference type="Pfam" id="PF01832">
    <property type="entry name" value="Glucosaminidase"/>
    <property type="match status" value="1"/>
</dbReference>
<reference evidence="2" key="1">
    <citation type="submission" date="2014-11" db="EMBL/GenBank/DDBJ databases">
        <authorList>
            <person name="Malar M.C."/>
            <person name="Sen D."/>
            <person name="Tripathy S."/>
        </authorList>
    </citation>
    <scope>NUCLEOTIDE SEQUENCE</scope>
    <source>
        <strain evidence="2">BDU141951</strain>
    </source>
</reference>